<feature type="site" description="Stabilizes the basic form of H active site to accept a proton" evidence="8">
    <location>
        <position position="119"/>
    </location>
</feature>
<feature type="compositionally biased region" description="Low complexity" evidence="9">
    <location>
        <begin position="1"/>
        <end position="18"/>
    </location>
</feature>
<dbReference type="InterPro" id="IPR036416">
    <property type="entry name" value="Pept_tRNA_hydro_sf"/>
</dbReference>
<evidence type="ECO:0000313" key="11">
    <source>
        <dbReference type="Proteomes" id="UP000198863"/>
    </source>
</evidence>
<evidence type="ECO:0000256" key="2">
    <source>
        <dbReference type="ARBA" id="ARBA00022555"/>
    </source>
</evidence>
<evidence type="ECO:0000256" key="6">
    <source>
        <dbReference type="ARBA" id="ARBA00048707"/>
    </source>
</evidence>
<evidence type="ECO:0000256" key="9">
    <source>
        <dbReference type="SAM" id="MobiDB-lite"/>
    </source>
</evidence>
<dbReference type="SUPFAM" id="SSF53178">
    <property type="entry name" value="Peptidyl-tRNA hydrolase-like"/>
    <property type="match status" value="1"/>
</dbReference>
<name>A0A1G7LPZ1_9ACTN</name>
<sequence>MTESTTRRGAGTAGAPAASPEPPAGPFLVVGLGNPGPGYAGNRHNVGAMVLAELAARAGVKLSPGKGPRARSASGDGRLAGRRVVLAQPSTYMNESGGPVKGLLDYHSIDPTCLVVVHDELDLDFDVVRLKRGGGEGGHNGLRSISRSTGTRDYLRVRVGIGRPPGRQDPADFVLKDFSATERKTLDLLVGEAADAAELLLEKGLEAAQNVVHPRS</sequence>
<evidence type="ECO:0000256" key="3">
    <source>
        <dbReference type="ARBA" id="ARBA00022801"/>
    </source>
</evidence>
<dbReference type="Pfam" id="PF01195">
    <property type="entry name" value="Pept_tRNA_hydro"/>
    <property type="match status" value="1"/>
</dbReference>
<feature type="region of interest" description="Disordered" evidence="9">
    <location>
        <begin position="1"/>
        <end position="29"/>
    </location>
</feature>
<dbReference type="PANTHER" id="PTHR17224">
    <property type="entry name" value="PEPTIDYL-TRNA HYDROLASE"/>
    <property type="match status" value="1"/>
</dbReference>
<dbReference type="EC" id="3.1.1.29" evidence="1 8"/>
<dbReference type="GO" id="GO:0072344">
    <property type="term" value="P:rescue of stalled ribosome"/>
    <property type="evidence" value="ECO:0007669"/>
    <property type="project" value="UniProtKB-UniRule"/>
</dbReference>
<evidence type="ECO:0000256" key="4">
    <source>
        <dbReference type="ARBA" id="ARBA00022884"/>
    </source>
</evidence>
<evidence type="ECO:0000256" key="5">
    <source>
        <dbReference type="ARBA" id="ARBA00038063"/>
    </source>
</evidence>
<dbReference type="RefSeq" id="WP_165640089.1">
    <property type="nucleotide sequence ID" value="NZ_FNCF01000001.1"/>
</dbReference>
<gene>
    <name evidence="8" type="primary">pth</name>
    <name evidence="10" type="ORF">SAMN05660324_0350</name>
</gene>
<comment type="catalytic activity">
    <reaction evidence="6 8">
        <text>an N-acyl-L-alpha-aminoacyl-tRNA + H2O = an N-acyl-L-amino acid + a tRNA + H(+)</text>
        <dbReference type="Rhea" id="RHEA:54448"/>
        <dbReference type="Rhea" id="RHEA-COMP:10123"/>
        <dbReference type="Rhea" id="RHEA-COMP:13883"/>
        <dbReference type="ChEBI" id="CHEBI:15377"/>
        <dbReference type="ChEBI" id="CHEBI:15378"/>
        <dbReference type="ChEBI" id="CHEBI:59874"/>
        <dbReference type="ChEBI" id="CHEBI:78442"/>
        <dbReference type="ChEBI" id="CHEBI:138191"/>
        <dbReference type="EC" id="3.1.1.29"/>
    </reaction>
</comment>
<protein>
    <recommendedName>
        <fullName evidence="7 8">Peptidyl-tRNA hydrolase</fullName>
        <shortName evidence="8">Pth</shortName>
        <ecNumber evidence="1 8">3.1.1.29</ecNumber>
    </recommendedName>
</protein>
<dbReference type="EMBL" id="FNCF01000001">
    <property type="protein sequence ID" value="SDF51598.1"/>
    <property type="molecule type" value="Genomic_DNA"/>
</dbReference>
<accession>A0A1G7LPZ1</accession>
<dbReference type="InterPro" id="IPR001328">
    <property type="entry name" value="Pept_tRNA_hydro"/>
</dbReference>
<dbReference type="HAMAP" id="MF_00083">
    <property type="entry name" value="Pept_tRNA_hydro_bact"/>
    <property type="match status" value="1"/>
</dbReference>
<keyword evidence="8" id="KW-0963">Cytoplasm</keyword>
<dbReference type="InterPro" id="IPR018171">
    <property type="entry name" value="Pept_tRNA_hydro_CS"/>
</dbReference>
<organism evidence="10 11">
    <name type="scientific">Klenkia brasiliensis</name>
    <dbReference type="NCBI Taxonomy" id="333142"/>
    <lineage>
        <taxon>Bacteria</taxon>
        <taxon>Bacillati</taxon>
        <taxon>Actinomycetota</taxon>
        <taxon>Actinomycetes</taxon>
        <taxon>Geodermatophilales</taxon>
        <taxon>Geodermatophilaceae</taxon>
        <taxon>Klenkia</taxon>
    </lineage>
</organism>
<evidence type="ECO:0000256" key="7">
    <source>
        <dbReference type="ARBA" id="ARBA00050038"/>
    </source>
</evidence>
<dbReference type="Proteomes" id="UP000198863">
    <property type="component" value="Unassembled WGS sequence"/>
</dbReference>
<feature type="site" description="Discriminates between blocked and unblocked aminoacyl-tRNA" evidence="8">
    <location>
        <position position="34"/>
    </location>
</feature>
<keyword evidence="11" id="KW-1185">Reference proteome</keyword>
<keyword evidence="4 8" id="KW-0694">RNA-binding</keyword>
<evidence type="ECO:0000256" key="8">
    <source>
        <dbReference type="HAMAP-Rule" id="MF_00083"/>
    </source>
</evidence>
<keyword evidence="2 8" id="KW-0820">tRNA-binding</keyword>
<reference evidence="11" key="1">
    <citation type="submission" date="2016-10" db="EMBL/GenBank/DDBJ databases">
        <authorList>
            <person name="Varghese N."/>
            <person name="Submissions S."/>
        </authorList>
    </citation>
    <scope>NUCLEOTIDE SEQUENCE [LARGE SCALE GENOMIC DNA]</scope>
    <source>
        <strain evidence="11">DSM 44526</strain>
    </source>
</reference>
<dbReference type="PANTHER" id="PTHR17224:SF1">
    <property type="entry name" value="PEPTIDYL-TRNA HYDROLASE"/>
    <property type="match status" value="1"/>
</dbReference>
<evidence type="ECO:0000256" key="1">
    <source>
        <dbReference type="ARBA" id="ARBA00013260"/>
    </source>
</evidence>
<proteinExistence type="inferred from homology"/>
<keyword evidence="3 8" id="KW-0378">Hydrolase</keyword>
<comment type="function">
    <text evidence="8">Catalyzes the release of premature peptidyl moieties from peptidyl-tRNA molecules trapped in stalled 50S ribosomal subunits, and thus maintains levels of free tRNAs and 50S ribosomes.</text>
</comment>
<dbReference type="AlphaFoldDB" id="A0A1G7LPZ1"/>
<dbReference type="Gene3D" id="3.40.50.1470">
    <property type="entry name" value="Peptidyl-tRNA hydrolase"/>
    <property type="match status" value="1"/>
</dbReference>
<comment type="subunit">
    <text evidence="8">Monomer.</text>
</comment>
<evidence type="ECO:0000313" key="10">
    <source>
        <dbReference type="EMBL" id="SDF51598.1"/>
    </source>
</evidence>
<feature type="active site" description="Proton acceptor" evidence="8">
    <location>
        <position position="44"/>
    </location>
</feature>
<dbReference type="GO" id="GO:0000049">
    <property type="term" value="F:tRNA binding"/>
    <property type="evidence" value="ECO:0007669"/>
    <property type="project" value="UniProtKB-UniRule"/>
</dbReference>
<feature type="binding site" evidence="8">
    <location>
        <position position="140"/>
    </location>
    <ligand>
        <name>tRNA</name>
        <dbReference type="ChEBI" id="CHEBI:17843"/>
    </ligand>
</feature>
<feature type="binding site" evidence="8">
    <location>
        <position position="92"/>
    </location>
    <ligand>
        <name>tRNA</name>
        <dbReference type="ChEBI" id="CHEBI:17843"/>
    </ligand>
</feature>
<dbReference type="GO" id="GO:0006515">
    <property type="term" value="P:protein quality control for misfolded or incompletely synthesized proteins"/>
    <property type="evidence" value="ECO:0007669"/>
    <property type="project" value="UniProtKB-UniRule"/>
</dbReference>
<dbReference type="FunFam" id="3.40.50.1470:FF:000001">
    <property type="entry name" value="Peptidyl-tRNA hydrolase"/>
    <property type="match status" value="1"/>
</dbReference>
<comment type="similarity">
    <text evidence="5 8">Belongs to the PTH family.</text>
</comment>
<comment type="function">
    <text evidence="8">Hydrolyzes ribosome-free peptidyl-tRNAs (with 1 or more amino acids incorporated), which drop off the ribosome during protein synthesis, or as a result of ribosome stalling.</text>
</comment>
<dbReference type="GO" id="GO:0004045">
    <property type="term" value="F:peptidyl-tRNA hydrolase activity"/>
    <property type="evidence" value="ECO:0007669"/>
    <property type="project" value="UniProtKB-UniRule"/>
</dbReference>
<feature type="binding site" evidence="8">
    <location>
        <position position="94"/>
    </location>
    <ligand>
        <name>tRNA</name>
        <dbReference type="ChEBI" id="CHEBI:17843"/>
    </ligand>
</feature>
<dbReference type="NCBIfam" id="TIGR00447">
    <property type="entry name" value="pth"/>
    <property type="match status" value="1"/>
</dbReference>
<dbReference type="GO" id="GO:0005737">
    <property type="term" value="C:cytoplasm"/>
    <property type="evidence" value="ECO:0007669"/>
    <property type="project" value="UniProtKB-SubCell"/>
</dbReference>
<dbReference type="CDD" id="cd00462">
    <property type="entry name" value="PTH"/>
    <property type="match status" value="1"/>
</dbReference>
<dbReference type="PROSITE" id="PS01196">
    <property type="entry name" value="PEPT_TRNA_HYDROL_2"/>
    <property type="match status" value="1"/>
</dbReference>
<feature type="binding site" evidence="8">
    <location>
        <position position="39"/>
    </location>
    <ligand>
        <name>tRNA</name>
        <dbReference type="ChEBI" id="CHEBI:17843"/>
    </ligand>
</feature>
<comment type="subcellular location">
    <subcellularLocation>
        <location evidence="8">Cytoplasm</location>
    </subcellularLocation>
</comment>